<dbReference type="PRINTS" id="PR00783">
    <property type="entry name" value="MINTRINSICP"/>
</dbReference>
<keyword evidence="3 6" id="KW-0812">Transmembrane</keyword>
<evidence type="ECO:0000256" key="2">
    <source>
        <dbReference type="ARBA" id="ARBA00022448"/>
    </source>
</evidence>
<evidence type="ECO:0000256" key="1">
    <source>
        <dbReference type="ARBA" id="ARBA00004141"/>
    </source>
</evidence>
<organism evidence="7">
    <name type="scientific">marine metagenome</name>
    <dbReference type="NCBI Taxonomy" id="408172"/>
    <lineage>
        <taxon>unclassified sequences</taxon>
        <taxon>metagenomes</taxon>
        <taxon>ecological metagenomes</taxon>
    </lineage>
</organism>
<dbReference type="InterPro" id="IPR023271">
    <property type="entry name" value="Aquaporin-like"/>
</dbReference>
<dbReference type="PANTHER" id="PTHR45724">
    <property type="entry name" value="AQUAPORIN NIP2-1"/>
    <property type="match status" value="1"/>
</dbReference>
<sequence length="163" mass="16469">MKKYLTEFIGTFFLVFSIGMAATSGNPLAPLAIGLTLMVMVYMGGHVSGAHYNPAVTVGIFMRGKIGASEIGPYIAAQIAGALVASGAVHFLTGKAFAPEPGGGAGVVEVLLAEIIFTFALMLVVLNVATSKATEGNSYYGLAIGFTVTAGAFAVGPISGGAF</sequence>
<dbReference type="GO" id="GO:0016020">
    <property type="term" value="C:membrane"/>
    <property type="evidence" value="ECO:0007669"/>
    <property type="project" value="UniProtKB-SubCell"/>
</dbReference>
<dbReference type="InterPro" id="IPR022357">
    <property type="entry name" value="MIP_CS"/>
</dbReference>
<evidence type="ECO:0000256" key="3">
    <source>
        <dbReference type="ARBA" id="ARBA00022692"/>
    </source>
</evidence>
<evidence type="ECO:0000256" key="6">
    <source>
        <dbReference type="SAM" id="Phobius"/>
    </source>
</evidence>
<keyword evidence="2" id="KW-0813">Transport</keyword>
<gene>
    <name evidence="7" type="ORF">METZ01_LOCUS45838</name>
</gene>
<dbReference type="PROSITE" id="PS00221">
    <property type="entry name" value="MIP"/>
    <property type="match status" value="1"/>
</dbReference>
<feature type="transmembrane region" description="Helical" evidence="6">
    <location>
        <begin position="104"/>
        <end position="126"/>
    </location>
</feature>
<evidence type="ECO:0000256" key="4">
    <source>
        <dbReference type="ARBA" id="ARBA00022989"/>
    </source>
</evidence>
<dbReference type="Gene3D" id="1.20.1080.10">
    <property type="entry name" value="Glycerol uptake facilitator protein"/>
    <property type="match status" value="1"/>
</dbReference>
<feature type="transmembrane region" description="Helical" evidence="6">
    <location>
        <begin position="138"/>
        <end position="158"/>
    </location>
</feature>
<evidence type="ECO:0000313" key="7">
    <source>
        <dbReference type="EMBL" id="SUZ92984.1"/>
    </source>
</evidence>
<dbReference type="Pfam" id="PF00230">
    <property type="entry name" value="MIP"/>
    <property type="match status" value="1"/>
</dbReference>
<comment type="subcellular location">
    <subcellularLocation>
        <location evidence="1">Membrane</location>
        <topology evidence="1">Multi-pass membrane protein</topology>
    </subcellularLocation>
</comment>
<evidence type="ECO:0008006" key="8">
    <source>
        <dbReference type="Google" id="ProtNLM"/>
    </source>
</evidence>
<name>A0A381RNZ5_9ZZZZ</name>
<dbReference type="InterPro" id="IPR000425">
    <property type="entry name" value="MIP"/>
</dbReference>
<dbReference type="EMBL" id="UINC01002107">
    <property type="protein sequence ID" value="SUZ92984.1"/>
    <property type="molecule type" value="Genomic_DNA"/>
</dbReference>
<feature type="transmembrane region" description="Helical" evidence="6">
    <location>
        <begin position="71"/>
        <end position="92"/>
    </location>
</feature>
<evidence type="ECO:0000256" key="5">
    <source>
        <dbReference type="ARBA" id="ARBA00023136"/>
    </source>
</evidence>
<feature type="non-terminal residue" evidence="7">
    <location>
        <position position="1"/>
    </location>
</feature>
<protein>
    <recommendedName>
        <fullName evidence="8">Porin</fullName>
    </recommendedName>
</protein>
<dbReference type="GO" id="GO:0015267">
    <property type="term" value="F:channel activity"/>
    <property type="evidence" value="ECO:0007669"/>
    <property type="project" value="InterPro"/>
</dbReference>
<dbReference type="InterPro" id="IPR034294">
    <property type="entry name" value="Aquaporin_transptr"/>
</dbReference>
<feature type="non-terminal residue" evidence="7">
    <location>
        <position position="163"/>
    </location>
</feature>
<reference evidence="7" key="1">
    <citation type="submission" date="2018-05" db="EMBL/GenBank/DDBJ databases">
        <authorList>
            <person name="Lanie J.A."/>
            <person name="Ng W.-L."/>
            <person name="Kazmierczak K.M."/>
            <person name="Andrzejewski T.M."/>
            <person name="Davidsen T.M."/>
            <person name="Wayne K.J."/>
            <person name="Tettelin H."/>
            <person name="Glass J.I."/>
            <person name="Rusch D."/>
            <person name="Podicherti R."/>
            <person name="Tsui H.-C.T."/>
            <person name="Winkler M.E."/>
        </authorList>
    </citation>
    <scope>NUCLEOTIDE SEQUENCE</scope>
</reference>
<accession>A0A381RNZ5</accession>
<dbReference type="PANTHER" id="PTHR45724:SF13">
    <property type="entry name" value="AQUAPORIN NIP1-1-RELATED"/>
    <property type="match status" value="1"/>
</dbReference>
<feature type="transmembrane region" description="Helical" evidence="6">
    <location>
        <begin position="31"/>
        <end position="50"/>
    </location>
</feature>
<proteinExistence type="predicted"/>
<dbReference type="SUPFAM" id="SSF81338">
    <property type="entry name" value="Aquaporin-like"/>
    <property type="match status" value="1"/>
</dbReference>
<keyword evidence="4 6" id="KW-1133">Transmembrane helix</keyword>
<dbReference type="AlphaFoldDB" id="A0A381RNZ5"/>
<keyword evidence="5 6" id="KW-0472">Membrane</keyword>